<evidence type="ECO:0000256" key="6">
    <source>
        <dbReference type="ARBA" id="ARBA00023069"/>
    </source>
</evidence>
<evidence type="ECO:0000313" key="10">
    <source>
        <dbReference type="EMBL" id="KAF7225242.1"/>
    </source>
</evidence>
<keyword evidence="4" id="KW-0282">Flagellum</keyword>
<evidence type="ECO:0000256" key="2">
    <source>
        <dbReference type="ARBA" id="ARBA00006875"/>
    </source>
</evidence>
<evidence type="ECO:0000256" key="3">
    <source>
        <dbReference type="ARBA" id="ARBA00022490"/>
    </source>
</evidence>
<dbReference type="InterPro" id="IPR008805">
    <property type="entry name" value="RIB43A"/>
</dbReference>
<evidence type="ECO:0000256" key="8">
    <source>
        <dbReference type="ARBA" id="ARBA00023273"/>
    </source>
</evidence>
<dbReference type="AlphaFoldDB" id="A0A9D2YSF3"/>
<comment type="subunit">
    <text evidence="9">Microtubule inner protein component of sperm flagellar doublet microtubules.</text>
</comment>
<proteinExistence type="inferred from homology"/>
<protein>
    <submittedName>
        <fullName evidence="10">Transcript variant X1</fullName>
    </submittedName>
</protein>
<gene>
    <name evidence="10" type="ORF">G4P62_013216</name>
</gene>
<dbReference type="KEGG" id="nfu:107389343"/>
<evidence type="ECO:0000256" key="5">
    <source>
        <dbReference type="ARBA" id="ARBA00023054"/>
    </source>
</evidence>
<dbReference type="PANTHER" id="PTHR14517:SF10">
    <property type="entry name" value="RIB43A-LIKE WITH COILED-COILS PROTEIN 2"/>
    <property type="match status" value="1"/>
</dbReference>
<dbReference type="Pfam" id="PF05914">
    <property type="entry name" value="RIB43A"/>
    <property type="match status" value="2"/>
</dbReference>
<keyword evidence="5" id="KW-0175">Coiled coil</keyword>
<keyword evidence="7" id="KW-0206">Cytoskeleton</keyword>
<evidence type="ECO:0000256" key="1">
    <source>
        <dbReference type="ARBA" id="ARBA00004611"/>
    </source>
</evidence>
<evidence type="ECO:0000256" key="9">
    <source>
        <dbReference type="ARBA" id="ARBA00046435"/>
    </source>
</evidence>
<comment type="subcellular location">
    <subcellularLocation>
        <location evidence="1">Cytoplasm</location>
        <location evidence="1">Cytoskeleton</location>
        <location evidence="1">Flagellum axoneme</location>
    </subcellularLocation>
</comment>
<dbReference type="PANTHER" id="PTHR14517">
    <property type="entry name" value="RIB43A-RELATED"/>
    <property type="match status" value="1"/>
</dbReference>
<name>A0A9D2YSF3_NOTFU</name>
<comment type="caution">
    <text evidence="10">The sequence shown here is derived from an EMBL/GenBank/DDBJ whole genome shotgun (WGS) entry which is preliminary data.</text>
</comment>
<organism evidence="10 11">
    <name type="scientific">Nothobranchius furzeri</name>
    <name type="common">Turquoise killifish</name>
    <dbReference type="NCBI Taxonomy" id="105023"/>
    <lineage>
        <taxon>Eukaryota</taxon>
        <taxon>Metazoa</taxon>
        <taxon>Chordata</taxon>
        <taxon>Craniata</taxon>
        <taxon>Vertebrata</taxon>
        <taxon>Euteleostomi</taxon>
        <taxon>Actinopterygii</taxon>
        <taxon>Neopterygii</taxon>
        <taxon>Teleostei</taxon>
        <taxon>Neoteleostei</taxon>
        <taxon>Acanthomorphata</taxon>
        <taxon>Ovalentaria</taxon>
        <taxon>Atherinomorphae</taxon>
        <taxon>Cyprinodontiformes</taxon>
        <taxon>Nothobranchiidae</taxon>
        <taxon>Nothobranchius</taxon>
    </lineage>
</organism>
<dbReference type="EMBL" id="JAAVVJ010000004">
    <property type="protein sequence ID" value="KAF7225242.1"/>
    <property type="molecule type" value="Genomic_DNA"/>
</dbReference>
<comment type="similarity">
    <text evidence="2">Belongs to the RIB43A family.</text>
</comment>
<dbReference type="OMA" id="NLCRAIN"/>
<reference evidence="10" key="1">
    <citation type="submission" date="2020-03" db="EMBL/GenBank/DDBJ databases">
        <title>Intra-Species Differences in Population Size shape Life History and Genome Evolution.</title>
        <authorList>
            <person name="Willemsen D."/>
            <person name="Cui R."/>
            <person name="Valenzano D.R."/>
        </authorList>
    </citation>
    <scope>NUCLEOTIDE SEQUENCE</scope>
    <source>
        <strain evidence="10">GRZ</strain>
        <tissue evidence="10">Whole</tissue>
    </source>
</reference>
<keyword evidence="6" id="KW-0969">Cilium</keyword>
<dbReference type="Proteomes" id="UP000822369">
    <property type="component" value="Chromosome 4"/>
</dbReference>
<evidence type="ECO:0000313" key="11">
    <source>
        <dbReference type="Proteomes" id="UP000822369"/>
    </source>
</evidence>
<accession>A0A9D2YSF3</accession>
<evidence type="ECO:0000256" key="7">
    <source>
        <dbReference type="ARBA" id="ARBA00023212"/>
    </source>
</evidence>
<keyword evidence="3" id="KW-0963">Cytoplasm</keyword>
<sequence>MFNVELTSERIARERLETRRKREAERQERIFKEKVRTIGVDVKALDMQVEEKKARKGAARTKEAAYADAEDRRYNFEACVHQNRQKKKSREMEKALVNYRHQHQMPSTRREFDLNDPDCYRKLDPGDAQMMLPGLAGEEQDSKSRLKRQKEQLREWLLCQQKEHEEEMLQQKMEGWQYEQSRKEMHDLAVELHKLEMDRKKATAVAVKDYNLAAAEARQIEEKEGNKGYDGSQQHALDMVPGMCPSQDRREPPESLQQVVQFQKHQIEEKKRTELEKKQEGDLYNRIRLDSVHSALLMERQQKRLSKQLRRIQDSTNAQLAQTRRQQKPDMERGCIEDTFFSKFNTCSR</sequence>
<keyword evidence="8" id="KW-0966">Cell projection</keyword>
<evidence type="ECO:0000256" key="4">
    <source>
        <dbReference type="ARBA" id="ARBA00022846"/>
    </source>
</evidence>